<evidence type="ECO:0008006" key="5">
    <source>
        <dbReference type="Google" id="ProtNLM"/>
    </source>
</evidence>
<gene>
    <name evidence="1" type="ORF">Lqua_0722</name>
    <name evidence="2" type="ORF">NCTC12376_00163</name>
</gene>
<proteinExistence type="predicted"/>
<reference evidence="1 3" key="1">
    <citation type="submission" date="2015-11" db="EMBL/GenBank/DDBJ databases">
        <title>Genomic analysis of 38 Legionella species identifies large and diverse effector repertoires.</title>
        <authorList>
            <person name="Burstein D."/>
            <person name="Amaro F."/>
            <person name="Zusman T."/>
            <person name="Lifshitz Z."/>
            <person name="Cohen O."/>
            <person name="Gilbert J.A."/>
            <person name="Pupko T."/>
            <person name="Shuman H.A."/>
            <person name="Segal G."/>
        </authorList>
    </citation>
    <scope>NUCLEOTIDE SEQUENCE [LARGE SCALE GENOMIC DNA]</scope>
    <source>
        <strain evidence="1 3">ATCC 49507</strain>
    </source>
</reference>
<evidence type="ECO:0000313" key="2">
    <source>
        <dbReference type="EMBL" id="STY16381.1"/>
    </source>
</evidence>
<reference evidence="2 4" key="2">
    <citation type="submission" date="2018-06" db="EMBL/GenBank/DDBJ databases">
        <authorList>
            <consortium name="Pathogen Informatics"/>
            <person name="Doyle S."/>
        </authorList>
    </citation>
    <scope>NUCLEOTIDE SEQUENCE [LARGE SCALE GENOMIC DNA]</scope>
    <source>
        <strain evidence="2 4">NCTC12376</strain>
    </source>
</reference>
<evidence type="ECO:0000313" key="4">
    <source>
        <dbReference type="Proteomes" id="UP000254230"/>
    </source>
</evidence>
<name>A0A378KS11_9GAMM</name>
<dbReference type="Proteomes" id="UP000054639">
    <property type="component" value="Unassembled WGS sequence"/>
</dbReference>
<dbReference type="AlphaFoldDB" id="A0A378KS11"/>
<dbReference type="RefSeq" id="WP_058472912.1">
    <property type="nucleotide sequence ID" value="NZ_CAAAIL010000007.1"/>
</dbReference>
<dbReference type="Proteomes" id="UP000254230">
    <property type="component" value="Unassembled WGS sequence"/>
</dbReference>
<dbReference type="EMBL" id="UGOW01000001">
    <property type="protein sequence ID" value="STY16381.1"/>
    <property type="molecule type" value="Genomic_DNA"/>
</dbReference>
<organism evidence="2 4">
    <name type="scientific">Legionella quateirensis</name>
    <dbReference type="NCBI Taxonomy" id="45072"/>
    <lineage>
        <taxon>Bacteria</taxon>
        <taxon>Pseudomonadati</taxon>
        <taxon>Pseudomonadota</taxon>
        <taxon>Gammaproteobacteria</taxon>
        <taxon>Legionellales</taxon>
        <taxon>Legionellaceae</taxon>
        <taxon>Legionella</taxon>
    </lineage>
</organism>
<evidence type="ECO:0000313" key="1">
    <source>
        <dbReference type="EMBL" id="KTD52889.1"/>
    </source>
</evidence>
<evidence type="ECO:0000313" key="3">
    <source>
        <dbReference type="Proteomes" id="UP000054639"/>
    </source>
</evidence>
<accession>A0A378KS11</accession>
<protein>
    <recommendedName>
        <fullName evidence="5">DUF2971 domain-containing protein</fullName>
    </recommendedName>
</protein>
<keyword evidence="3" id="KW-1185">Reference proteome</keyword>
<sequence length="289" mass="33371">MNIWKTTRDKLNHYFSKNKPSISFVPPGLIEPHAHLLNPLPNNRCLYKITNIDYLLNSILGNYLYFNNVSSYSDFQLADINDGAQLPLERPINASSSFETDPKFTMEHYYDNSRSRTYASCFSIQNSEHIWENYGNHNPTAKVGIIFDYTKLKTMLNAVMLSSNTRLLTNNIPCIQFFSINYGMIKYVNWQQAINESEFLRNPIEYAYIKDLAFQEENEFRITLSALGLGNFTLNNGEVLDFTQRPSLHLYFNHLAAAANGTIIGIQYSYNGKIENFQNLISDFRIFPT</sequence>
<dbReference type="EMBL" id="LNYR01000006">
    <property type="protein sequence ID" value="KTD52889.1"/>
    <property type="molecule type" value="Genomic_DNA"/>
</dbReference>
<dbReference type="STRING" id="45072.Lqua_0722"/>